<evidence type="ECO:0000313" key="1">
    <source>
        <dbReference type="EMBL" id="QMV40476.1"/>
    </source>
</evidence>
<protein>
    <submittedName>
        <fullName evidence="1">Uncharacterized protein</fullName>
    </submittedName>
</protein>
<sequence>MLQAALNGKHASVGILYFYQKEKDADLIYGDISKIKIGKITPEEIQQEVERTIGDIGRDNRIIESGDNKAHEIARVKLTTPIPKPISPVIEAEQEVAATVLPEVEPPKTLEQRIREMGEFANFGFFKEALRKDVVLAELMDQNTEYAGLVNMLEAYDREIASIFQEANLPAEQRFEMIKAIGIDRSTFSGMQNSIVADKLAAIMEAIVSSAEATVERRIESLREALGVVTSAELLYDDHGKLEALIDARMRVQVDLMELSKEIIEVYMAMDKTVTEQLDGMGAEYASDNVYINEIMQPLKPLFLPRNIAAVTNKLIGDLHKKRVVLSIVEEKIKKLVDLVFKLCEEDATIIDYQQKLIRLLMAQRVENVVVVDHVIKYCLRIFVGPADTGRTATALTWSGIVSRRKNTLLLDLTGNSKLSQYGVEPVELNLFLKDRLERQFICVEGNLEEEGNRVEEVVAELKTRLHYYAHVHILLDAGQTELLNRLAKSALSVHFLTDCTPRGNRLLKTTVEHFRAENVASKAILIDPPLDPHRMLADLSLDPLMTKAIILPRMQYIRACSLNQSKPYESWEVAETFEEAFR</sequence>
<proteinExistence type="predicted"/>
<dbReference type="Proteomes" id="UP000515679">
    <property type="component" value="Chromosome"/>
</dbReference>
<reference evidence="1 2" key="1">
    <citation type="submission" date="2019-07" db="EMBL/GenBank/DDBJ databases">
        <authorList>
            <person name="Kim J.K."/>
            <person name="Cheong H.-M."/>
            <person name="Choi Y."/>
            <person name="Hwang K.J."/>
            <person name="Lee S."/>
            <person name="Choi C."/>
        </authorList>
    </citation>
    <scope>NUCLEOTIDE SEQUENCE [LARGE SCALE GENOMIC DNA]</scope>
    <source>
        <strain evidence="1 2">KS 22</strain>
    </source>
</reference>
<organism evidence="1 2">
    <name type="scientific">Cohnella cholangitidis</name>
    <dbReference type="NCBI Taxonomy" id="2598458"/>
    <lineage>
        <taxon>Bacteria</taxon>
        <taxon>Bacillati</taxon>
        <taxon>Bacillota</taxon>
        <taxon>Bacilli</taxon>
        <taxon>Bacillales</taxon>
        <taxon>Paenibacillaceae</taxon>
        <taxon>Cohnella</taxon>
    </lineage>
</organism>
<gene>
    <name evidence="1" type="ORF">FPL14_04105</name>
</gene>
<accession>A0A7G5BU42</accession>
<dbReference type="RefSeq" id="WP_182301825.1">
    <property type="nucleotide sequence ID" value="NZ_CP041969.1"/>
</dbReference>
<evidence type="ECO:0000313" key="2">
    <source>
        <dbReference type="Proteomes" id="UP000515679"/>
    </source>
</evidence>
<name>A0A7G5BU42_9BACL</name>
<keyword evidence="2" id="KW-1185">Reference proteome</keyword>
<dbReference type="EMBL" id="CP041969">
    <property type="protein sequence ID" value="QMV40476.1"/>
    <property type="molecule type" value="Genomic_DNA"/>
</dbReference>
<dbReference type="AlphaFoldDB" id="A0A7G5BU42"/>
<dbReference type="KEGG" id="cchl:FPL14_04105"/>